<dbReference type="GO" id="GO:0016020">
    <property type="term" value="C:membrane"/>
    <property type="evidence" value="ECO:0007669"/>
    <property type="project" value="UniProtKB-SubCell"/>
</dbReference>
<keyword evidence="9" id="KW-1185">Reference proteome</keyword>
<comment type="caution">
    <text evidence="8">The sequence shown here is derived from an EMBL/GenBank/DDBJ whole genome shotgun (WGS) entry which is preliminary data.</text>
</comment>
<sequence length="169" mass="18840">MSLPLSLIWGSRISLQQKIGLVVVFGFGFVIIGAAVVRAVEITGKAYSDQAALAIWTLIVGCLPPFRAVLSKGPSTVQYRYGFSSGNSAVHPASPRNMLRSTRTNWSEVPLPVQDHRQYHNLDIEMKSPQDMRITRGQLAENSSDQKEKLRRTDLEIRMVQEFSVVSSH</sequence>
<dbReference type="AlphaFoldDB" id="A0A1V6V294"/>
<gene>
    <name evidence="8" type="ORF">PENCOP_c002G08387</name>
</gene>
<proteinExistence type="inferred from homology"/>
<comment type="similarity">
    <text evidence="5">Belongs to the SAT4 family.</text>
</comment>
<keyword evidence="2 6" id="KW-0812">Transmembrane</keyword>
<evidence type="ECO:0000256" key="4">
    <source>
        <dbReference type="ARBA" id="ARBA00023136"/>
    </source>
</evidence>
<dbReference type="EMBL" id="MDDG01000002">
    <property type="protein sequence ID" value="OQE44787.1"/>
    <property type="molecule type" value="Genomic_DNA"/>
</dbReference>
<name>A0A1V6V294_9EURO</name>
<evidence type="ECO:0000256" key="1">
    <source>
        <dbReference type="ARBA" id="ARBA00004141"/>
    </source>
</evidence>
<dbReference type="InterPro" id="IPR049326">
    <property type="entry name" value="Rhodopsin_dom_fungi"/>
</dbReference>
<evidence type="ECO:0000256" key="2">
    <source>
        <dbReference type="ARBA" id="ARBA00022692"/>
    </source>
</evidence>
<dbReference type="STRING" id="36646.A0A1V6V294"/>
<dbReference type="PANTHER" id="PTHR33048:SF162">
    <property type="entry name" value="SATRATOXIN BIOSYNTHESIS SC1 CLUSTER PROTEIN 4"/>
    <property type="match status" value="1"/>
</dbReference>
<feature type="transmembrane region" description="Helical" evidence="6">
    <location>
        <begin position="52"/>
        <end position="70"/>
    </location>
</feature>
<dbReference type="Proteomes" id="UP000191500">
    <property type="component" value="Unassembled WGS sequence"/>
</dbReference>
<feature type="domain" description="Rhodopsin" evidence="7">
    <location>
        <begin position="2"/>
        <end position="59"/>
    </location>
</feature>
<reference evidence="9" key="1">
    <citation type="journal article" date="2017" name="Nat. Microbiol.">
        <title>Global analysis of biosynthetic gene clusters reveals vast potential of secondary metabolite production in Penicillium species.</title>
        <authorList>
            <person name="Nielsen J.C."/>
            <person name="Grijseels S."/>
            <person name="Prigent S."/>
            <person name="Ji B."/>
            <person name="Dainat J."/>
            <person name="Nielsen K.F."/>
            <person name="Frisvad J.C."/>
            <person name="Workman M."/>
            <person name="Nielsen J."/>
        </authorList>
    </citation>
    <scope>NUCLEOTIDE SEQUENCE [LARGE SCALE GENOMIC DNA]</scope>
    <source>
        <strain evidence="9">IBT 31321</strain>
    </source>
</reference>
<evidence type="ECO:0000313" key="8">
    <source>
        <dbReference type="EMBL" id="OQE44787.1"/>
    </source>
</evidence>
<accession>A0A1V6V294</accession>
<evidence type="ECO:0000256" key="3">
    <source>
        <dbReference type="ARBA" id="ARBA00022989"/>
    </source>
</evidence>
<feature type="transmembrane region" description="Helical" evidence="6">
    <location>
        <begin position="21"/>
        <end position="40"/>
    </location>
</feature>
<keyword evidence="3 6" id="KW-1133">Transmembrane helix</keyword>
<evidence type="ECO:0000256" key="5">
    <source>
        <dbReference type="ARBA" id="ARBA00038359"/>
    </source>
</evidence>
<dbReference type="Pfam" id="PF20684">
    <property type="entry name" value="Fung_rhodopsin"/>
    <property type="match status" value="1"/>
</dbReference>
<evidence type="ECO:0000259" key="7">
    <source>
        <dbReference type="Pfam" id="PF20684"/>
    </source>
</evidence>
<dbReference type="PANTHER" id="PTHR33048">
    <property type="entry name" value="PTH11-LIKE INTEGRAL MEMBRANE PROTEIN (AFU_ORTHOLOGUE AFUA_5G11245)"/>
    <property type="match status" value="1"/>
</dbReference>
<comment type="subcellular location">
    <subcellularLocation>
        <location evidence="1">Membrane</location>
        <topology evidence="1">Multi-pass membrane protein</topology>
    </subcellularLocation>
</comment>
<evidence type="ECO:0000313" key="9">
    <source>
        <dbReference type="Proteomes" id="UP000191500"/>
    </source>
</evidence>
<protein>
    <recommendedName>
        <fullName evidence="7">Rhodopsin domain-containing protein</fullName>
    </recommendedName>
</protein>
<organism evidence="8 9">
    <name type="scientific">Penicillium coprophilum</name>
    <dbReference type="NCBI Taxonomy" id="36646"/>
    <lineage>
        <taxon>Eukaryota</taxon>
        <taxon>Fungi</taxon>
        <taxon>Dikarya</taxon>
        <taxon>Ascomycota</taxon>
        <taxon>Pezizomycotina</taxon>
        <taxon>Eurotiomycetes</taxon>
        <taxon>Eurotiomycetidae</taxon>
        <taxon>Eurotiales</taxon>
        <taxon>Aspergillaceae</taxon>
        <taxon>Penicillium</taxon>
    </lineage>
</organism>
<dbReference type="InterPro" id="IPR052337">
    <property type="entry name" value="SAT4-like"/>
</dbReference>
<evidence type="ECO:0000256" key="6">
    <source>
        <dbReference type="SAM" id="Phobius"/>
    </source>
</evidence>
<keyword evidence="4 6" id="KW-0472">Membrane</keyword>